<dbReference type="InterPro" id="IPR000372">
    <property type="entry name" value="LRRNT"/>
</dbReference>
<dbReference type="SMART" id="SM00369">
    <property type="entry name" value="LRR_TYP"/>
    <property type="match status" value="8"/>
</dbReference>
<dbReference type="RefSeq" id="XP_067171164.1">
    <property type="nucleotide sequence ID" value="XM_067315063.1"/>
</dbReference>
<feature type="chain" id="PRO_5046883772" description="Biglycan" evidence="16">
    <location>
        <begin position="16"/>
        <end position="386"/>
    </location>
</feature>
<evidence type="ECO:0000256" key="15">
    <source>
        <dbReference type="SAM" id="MobiDB-lite"/>
    </source>
</evidence>
<dbReference type="PANTHER" id="PTHR45712:SF11">
    <property type="entry name" value="BIGLYCAN"/>
    <property type="match status" value="1"/>
</dbReference>
<evidence type="ECO:0000256" key="3">
    <source>
        <dbReference type="ARBA" id="ARBA00009811"/>
    </source>
</evidence>
<dbReference type="InterPro" id="IPR032675">
    <property type="entry name" value="LRR_dom_sf"/>
</dbReference>
<evidence type="ECO:0000256" key="8">
    <source>
        <dbReference type="ARBA" id="ARBA00022729"/>
    </source>
</evidence>
<keyword evidence="11" id="KW-1015">Disulfide bond</keyword>
<keyword evidence="10" id="KW-0654">Proteoglycan</keyword>
<dbReference type="Pfam" id="PF01462">
    <property type="entry name" value="LRRNT"/>
    <property type="match status" value="1"/>
</dbReference>
<keyword evidence="7" id="KW-0433">Leucine-rich repeat</keyword>
<protein>
    <recommendedName>
        <fullName evidence="4 14">Biglycan</fullName>
    </recommendedName>
</protein>
<dbReference type="SUPFAM" id="SSF52058">
    <property type="entry name" value="L domain-like"/>
    <property type="match status" value="1"/>
</dbReference>
<dbReference type="GeneID" id="136995237"/>
<evidence type="ECO:0000259" key="17">
    <source>
        <dbReference type="SMART" id="SM00013"/>
    </source>
</evidence>
<dbReference type="InterPro" id="IPR016352">
    <property type="entry name" value="SLRP_I_decor/aspor/byglycan"/>
</dbReference>
<comment type="function">
    <text evidence="1 14">May be involved in collagen fiber assembly.</text>
</comment>
<evidence type="ECO:0000256" key="13">
    <source>
        <dbReference type="PIRNR" id="PIRNR002490"/>
    </source>
</evidence>
<keyword evidence="12" id="KW-0325">Glycoprotein</keyword>
<proteinExistence type="inferred from homology"/>
<dbReference type="Proteomes" id="UP001652627">
    <property type="component" value="Chromosome 41"/>
</dbReference>
<keyword evidence="6 13" id="KW-0272">Extracellular matrix</keyword>
<evidence type="ECO:0000256" key="6">
    <source>
        <dbReference type="ARBA" id="ARBA00022530"/>
    </source>
</evidence>
<feature type="region of interest" description="Disordered" evidence="15">
    <location>
        <begin position="38"/>
        <end position="77"/>
    </location>
</feature>
<evidence type="ECO:0000256" key="2">
    <source>
        <dbReference type="ARBA" id="ARBA00004498"/>
    </source>
</evidence>
<dbReference type="SMART" id="SM00013">
    <property type="entry name" value="LRRNT"/>
    <property type="match status" value="1"/>
</dbReference>
<comment type="subcellular location">
    <subcellularLocation>
        <location evidence="2 13 14">Secreted</location>
        <location evidence="2 13 14">Extracellular space</location>
        <location evidence="2 13 14">Extracellular matrix</location>
    </subcellularLocation>
</comment>
<feature type="signal peptide" evidence="16">
    <location>
        <begin position="1"/>
        <end position="15"/>
    </location>
</feature>
<organism evidence="18 19">
    <name type="scientific">Apteryx mantelli</name>
    <name type="common">North Island brown kiwi</name>
    <dbReference type="NCBI Taxonomy" id="2696672"/>
    <lineage>
        <taxon>Eukaryota</taxon>
        <taxon>Metazoa</taxon>
        <taxon>Chordata</taxon>
        <taxon>Craniata</taxon>
        <taxon>Vertebrata</taxon>
        <taxon>Euteleostomi</taxon>
        <taxon>Archelosauria</taxon>
        <taxon>Archosauria</taxon>
        <taxon>Dinosauria</taxon>
        <taxon>Saurischia</taxon>
        <taxon>Theropoda</taxon>
        <taxon>Coelurosauria</taxon>
        <taxon>Aves</taxon>
        <taxon>Palaeognathae</taxon>
        <taxon>Apterygiformes</taxon>
        <taxon>Apterygidae</taxon>
        <taxon>Apteryx</taxon>
    </lineage>
</organism>
<keyword evidence="5" id="KW-0964">Secreted</keyword>
<evidence type="ECO:0000256" key="4">
    <source>
        <dbReference type="ARBA" id="ARBA00017012"/>
    </source>
</evidence>
<keyword evidence="8 16" id="KW-0732">Signal</keyword>
<dbReference type="Pfam" id="PF13855">
    <property type="entry name" value="LRR_8"/>
    <property type="match status" value="2"/>
</dbReference>
<evidence type="ECO:0000256" key="10">
    <source>
        <dbReference type="ARBA" id="ARBA00022974"/>
    </source>
</evidence>
<evidence type="ECO:0000256" key="16">
    <source>
        <dbReference type="SAM" id="SignalP"/>
    </source>
</evidence>
<evidence type="ECO:0000256" key="12">
    <source>
        <dbReference type="ARBA" id="ARBA00023180"/>
    </source>
</evidence>
<dbReference type="PROSITE" id="PS51450">
    <property type="entry name" value="LRR"/>
    <property type="match status" value="1"/>
</dbReference>
<dbReference type="Gene3D" id="3.80.10.10">
    <property type="entry name" value="Ribonuclease Inhibitor"/>
    <property type="match status" value="1"/>
</dbReference>
<evidence type="ECO:0000313" key="19">
    <source>
        <dbReference type="RefSeq" id="XP_067171164.1"/>
    </source>
</evidence>
<comment type="similarity">
    <text evidence="3 13 14">Belongs to the small leucine-rich proteoglycan (SLRP) family. SLRP class I subfamily.</text>
</comment>
<evidence type="ECO:0000256" key="5">
    <source>
        <dbReference type="ARBA" id="ARBA00022525"/>
    </source>
</evidence>
<accession>A0ABM4G1T1</accession>
<dbReference type="InterPro" id="IPR050333">
    <property type="entry name" value="SLRP"/>
</dbReference>
<reference evidence="19" key="1">
    <citation type="submission" date="2025-08" db="UniProtKB">
        <authorList>
            <consortium name="RefSeq"/>
        </authorList>
    </citation>
    <scope>IDENTIFICATION</scope>
    <source>
        <tissue evidence="19">Blood</tissue>
    </source>
</reference>
<dbReference type="InterPro" id="IPR001611">
    <property type="entry name" value="Leu-rich_rpt"/>
</dbReference>
<evidence type="ECO:0000313" key="18">
    <source>
        <dbReference type="Proteomes" id="UP001652627"/>
    </source>
</evidence>
<dbReference type="PANTHER" id="PTHR45712">
    <property type="entry name" value="AGAP008170-PA"/>
    <property type="match status" value="1"/>
</dbReference>
<dbReference type="InterPro" id="IPR003591">
    <property type="entry name" value="Leu-rich_rpt_typical-subtyp"/>
</dbReference>
<name>A0ABM4G1T1_9AVES</name>
<evidence type="ECO:0000256" key="7">
    <source>
        <dbReference type="ARBA" id="ARBA00022614"/>
    </source>
</evidence>
<sequence length="386" mass="41767">MAGLVLLALALGAGALPFEQRGFWDFALDEGPGGRRLAAAMADSGGGGGDDSGDGDEASGFFPTSGAPDGDGDAEPPPYSGLCPFGCHCHLRVVQCSDLGLTEVPKDIPPDTTLLDLQNNRITELRPHDFRGLRHLYALVLVNNGLRRVHAGALAPLTRLEKLYLSHNRLAAIPAPLPPGLLELRVHDNRIRAVPRRAFRGLRHVNCIEMGGNPLDNSGFEPGAFAGLKLNYLRISEARLTSVPKDLPETLRELHLDHNRIQTIERDDLKRYGQLARLGLGHNEIREVAEGGLSPLGSLRELRLEHNRLRRVPPGLPGLRLLTVVYLHGNNISRVGAQDFCAPPGAKRAHYQGLSLFGNPVAPGAVPPAAFRCLADRLALHFGNYK</sequence>
<gene>
    <name evidence="19" type="primary">BGN</name>
</gene>
<evidence type="ECO:0000256" key="9">
    <source>
        <dbReference type="ARBA" id="ARBA00022737"/>
    </source>
</evidence>
<dbReference type="PIRSF" id="PIRSF002490">
    <property type="entry name" value="SLRP_I"/>
    <property type="match status" value="1"/>
</dbReference>
<evidence type="ECO:0000256" key="14">
    <source>
        <dbReference type="RuleBase" id="RU364096"/>
    </source>
</evidence>
<evidence type="ECO:0000256" key="1">
    <source>
        <dbReference type="ARBA" id="ARBA00002214"/>
    </source>
</evidence>
<evidence type="ECO:0000256" key="11">
    <source>
        <dbReference type="ARBA" id="ARBA00023157"/>
    </source>
</evidence>
<keyword evidence="18" id="KW-1185">Reference proteome</keyword>
<keyword evidence="9" id="KW-0677">Repeat</keyword>
<feature type="domain" description="LRRNT" evidence="17">
    <location>
        <begin position="82"/>
        <end position="114"/>
    </location>
</feature>